<reference evidence="2 3" key="1">
    <citation type="submission" date="2019-12" db="EMBL/GenBank/DDBJ databases">
        <title>Whole genome shotgun sequence of Streptomyces caniferus NBRC 15389.</title>
        <authorList>
            <person name="Ichikawa N."/>
            <person name="Kimura A."/>
            <person name="Kitahashi Y."/>
            <person name="Komaki H."/>
            <person name="Tamura T."/>
        </authorList>
    </citation>
    <scope>NUCLEOTIDE SEQUENCE [LARGE SCALE GENOMIC DNA]</scope>
    <source>
        <strain evidence="2 3">NBRC 15389</strain>
    </source>
</reference>
<evidence type="ECO:0000313" key="3">
    <source>
        <dbReference type="Proteomes" id="UP000435837"/>
    </source>
</evidence>
<dbReference type="InterPro" id="IPR003615">
    <property type="entry name" value="HNH_nuc"/>
</dbReference>
<dbReference type="EMBL" id="BLIN01000005">
    <property type="protein sequence ID" value="GFE10145.1"/>
    <property type="molecule type" value="Genomic_DNA"/>
</dbReference>
<accession>A0A640SKZ4</accession>
<evidence type="ECO:0000313" key="2">
    <source>
        <dbReference type="EMBL" id="GFE10145.1"/>
    </source>
</evidence>
<gene>
    <name evidence="2" type="ORF">Scani_64130</name>
</gene>
<proteinExistence type="predicted"/>
<protein>
    <recommendedName>
        <fullName evidence="1">HNH nuclease domain-containing protein</fullName>
    </recommendedName>
</protein>
<dbReference type="Proteomes" id="UP000435837">
    <property type="component" value="Unassembled WGS sequence"/>
</dbReference>
<dbReference type="CDD" id="cd00085">
    <property type="entry name" value="HNHc"/>
    <property type="match status" value="1"/>
</dbReference>
<dbReference type="SMART" id="SM00507">
    <property type="entry name" value="HNHc"/>
    <property type="match status" value="1"/>
</dbReference>
<sequence>MGVGLLHGTGGIMPVKYTPERLAEAARASASFDDAVRWFGGRPTPGSRRYLRARMRETGIDTAHFAVPGVRHTEARLRELVACSHSIAEVVRRLGISPVGGNQAHIGRRLAELRLDVSHFTAAPPRARTKATRHDRLVLGSPADGRTSGERLRRDLLRRGVPERCAMCGTGAEWNGKPLRLEVDHLNGDWWDNRPANVRLLCPNCHAVTDTYRGRKPRRK</sequence>
<organism evidence="2 3">
    <name type="scientific">Streptomyces caniferus</name>
    <dbReference type="NCBI Taxonomy" id="285557"/>
    <lineage>
        <taxon>Bacteria</taxon>
        <taxon>Bacillati</taxon>
        <taxon>Actinomycetota</taxon>
        <taxon>Actinomycetes</taxon>
        <taxon>Kitasatosporales</taxon>
        <taxon>Streptomycetaceae</taxon>
        <taxon>Streptomyces</taxon>
    </lineage>
</organism>
<feature type="domain" description="HNH nuclease" evidence="1">
    <location>
        <begin position="151"/>
        <end position="207"/>
    </location>
</feature>
<comment type="caution">
    <text evidence="2">The sequence shown here is derived from an EMBL/GenBank/DDBJ whole genome shotgun (WGS) entry which is preliminary data.</text>
</comment>
<dbReference type="AlphaFoldDB" id="A0A640SKZ4"/>
<evidence type="ECO:0000259" key="1">
    <source>
        <dbReference type="SMART" id="SM00507"/>
    </source>
</evidence>
<name>A0A640SKZ4_9ACTN</name>